<dbReference type="PANTHER" id="PTHR34297">
    <property type="entry name" value="HYPOTHETICAL CYTOSOLIC PROTEIN-RELATED"/>
    <property type="match status" value="1"/>
</dbReference>
<evidence type="ECO:0000256" key="2">
    <source>
        <dbReference type="SAM" id="MobiDB-lite"/>
    </source>
</evidence>
<keyword evidence="4" id="KW-1185">Reference proteome</keyword>
<protein>
    <submittedName>
        <fullName evidence="3">Uncharacterized conserved protein YloU, alkaline shock protein (Asp23) family</fullName>
    </submittedName>
</protein>
<gene>
    <name evidence="3" type="ORF">SAMN04488546_3908</name>
</gene>
<dbReference type="Pfam" id="PF03780">
    <property type="entry name" value="Asp23"/>
    <property type="match status" value="1"/>
</dbReference>
<dbReference type="PANTHER" id="PTHR34297:SF3">
    <property type="entry name" value="ALKALINE SHOCK PROTEIN 23"/>
    <property type="match status" value="1"/>
</dbReference>
<proteinExistence type="inferred from homology"/>
<reference evidence="4" key="1">
    <citation type="submission" date="2016-10" db="EMBL/GenBank/DDBJ databases">
        <authorList>
            <person name="Varghese N."/>
            <person name="Submissions S."/>
        </authorList>
    </citation>
    <scope>NUCLEOTIDE SEQUENCE [LARGE SCALE GENOMIC DNA]</scope>
    <source>
        <strain evidence="4">DSM 44209</strain>
    </source>
</reference>
<dbReference type="EMBL" id="FOIE01000008">
    <property type="protein sequence ID" value="SET83955.1"/>
    <property type="molecule type" value="Genomic_DNA"/>
</dbReference>
<dbReference type="Proteomes" id="UP000198507">
    <property type="component" value="Unassembled WGS sequence"/>
</dbReference>
<evidence type="ECO:0000256" key="1">
    <source>
        <dbReference type="ARBA" id="ARBA00005721"/>
    </source>
</evidence>
<dbReference type="RefSeq" id="WP_091447032.1">
    <property type="nucleotide sequence ID" value="NZ_FOIE01000008.1"/>
</dbReference>
<evidence type="ECO:0000313" key="3">
    <source>
        <dbReference type="EMBL" id="SET83955.1"/>
    </source>
</evidence>
<comment type="similarity">
    <text evidence="1">Belongs to the asp23 family.</text>
</comment>
<feature type="region of interest" description="Disordered" evidence="2">
    <location>
        <begin position="1"/>
        <end position="25"/>
    </location>
</feature>
<dbReference type="OrthoDB" id="5148065at2"/>
<sequence>MTAPAADAGTTGGTPGTRAPEDRGTLSIADRVVERVAGHAATQVDGVAAAPRRLLGIPVGESRPDAEAAVRATVDGSIATVEATIAVTWPQSVRAVTDRLRAHVREDVRRVTGVEVAHVDVDVVDFRTAAAPARRVQ</sequence>
<accession>A0A1I0HJ83</accession>
<name>A0A1I0HJ83_9ACTN</name>
<evidence type="ECO:0000313" key="4">
    <source>
        <dbReference type="Proteomes" id="UP000198507"/>
    </source>
</evidence>
<organism evidence="3 4">
    <name type="scientific">Geodermatophilus poikilotrophus</name>
    <dbReference type="NCBI Taxonomy" id="1333667"/>
    <lineage>
        <taxon>Bacteria</taxon>
        <taxon>Bacillati</taxon>
        <taxon>Actinomycetota</taxon>
        <taxon>Actinomycetes</taxon>
        <taxon>Geodermatophilales</taxon>
        <taxon>Geodermatophilaceae</taxon>
        <taxon>Geodermatophilus</taxon>
    </lineage>
</organism>
<dbReference type="InterPro" id="IPR005531">
    <property type="entry name" value="Asp23"/>
</dbReference>
<dbReference type="AlphaFoldDB" id="A0A1I0HJ83"/>